<evidence type="ECO:0000313" key="1">
    <source>
        <dbReference type="EMBL" id="AGR42402.1"/>
    </source>
</evidence>
<dbReference type="EMBL" id="CP005076">
    <property type="protein sequence ID" value="AGR42402.1"/>
    <property type="molecule type" value="Genomic_DNA"/>
</dbReference>
<dbReference type="InParanoid" id="S5M2U2"/>
<dbReference type="PATRIC" id="fig|1276221.3.peg.700"/>
<dbReference type="OrthoDB" id="389345at2"/>
<keyword evidence="2" id="KW-1185">Reference proteome</keyword>
<dbReference type="KEGG" id="sdi:SDIMI_v3c06980"/>
<dbReference type="STRING" id="1276221.SDIMI_v3c06980"/>
<organism evidence="1 2">
    <name type="scientific">Spiroplasma diminutum CUAS-1</name>
    <dbReference type="NCBI Taxonomy" id="1276221"/>
    <lineage>
        <taxon>Bacteria</taxon>
        <taxon>Bacillati</taxon>
        <taxon>Mycoplasmatota</taxon>
        <taxon>Mollicutes</taxon>
        <taxon>Entomoplasmatales</taxon>
        <taxon>Spiroplasmataceae</taxon>
        <taxon>Spiroplasma</taxon>
    </lineage>
</organism>
<dbReference type="Proteomes" id="UP000014983">
    <property type="component" value="Chromosome"/>
</dbReference>
<name>S5M2U2_9MOLU</name>
<protein>
    <submittedName>
        <fullName evidence="1">Uncharacterized protein</fullName>
    </submittedName>
</protein>
<gene>
    <name evidence="1" type="ORF">SDIMI_v3c06980</name>
</gene>
<proteinExistence type="predicted"/>
<dbReference type="HOGENOM" id="CLU_876905_0_0_14"/>
<dbReference type="RefSeq" id="WP_020836633.1">
    <property type="nucleotide sequence ID" value="NC_021833.1"/>
</dbReference>
<evidence type="ECO:0000313" key="2">
    <source>
        <dbReference type="Proteomes" id="UP000014983"/>
    </source>
</evidence>
<accession>S5M2U2</accession>
<sequence length="317" mass="36740">MKKILTILSTVTLSTAAVVPIINGFVYAPSQSYKMSYSYSYNLRNLDWNNIDFKEENGIKKATLTSPEFTQSLKDTVEQMFNDIKESGYTEYEVIDIRSDYSNHGQSNLYGDLETFNELFSSANLDINDLNIQSQNLIIEQFDDPSSGVSYYENIEAIINNQKVKLYAYRNPKPINNLETLKSNFKNTFTLEVIKEVWIDGEDSKYWQLQLPQNIEFQYVDQIIGWFMNSENANIRNSVIEHINNEKNVKLTKFDRPERLYKAIWDENLKTYIAGEQYASNAVVKEEYFYIGITSKEEANGEYKVIVKNTLGTKGEE</sequence>
<reference evidence="1 2" key="1">
    <citation type="journal article" date="2013" name="Genome Biol. Evol.">
        <title>Comparison of metabolic capacities and inference of gene content evolution in mosquito-associated Spiroplasma diminutum and S. taiwanense.</title>
        <authorList>
            <person name="Lo W.S."/>
            <person name="Ku C."/>
            <person name="Chen L.L."/>
            <person name="Chang T.H."/>
            <person name="Kuo C.H."/>
        </authorList>
    </citation>
    <scope>NUCLEOTIDE SEQUENCE [LARGE SCALE GENOMIC DNA]</scope>
    <source>
        <strain evidence="1">CUAS-1</strain>
    </source>
</reference>
<dbReference type="AlphaFoldDB" id="S5M2U2"/>